<feature type="region of interest" description="Disordered" evidence="13">
    <location>
        <begin position="539"/>
        <end position="605"/>
    </location>
</feature>
<dbReference type="PANTHER" id="PTHR24006">
    <property type="entry name" value="UBIQUITIN CARBOXYL-TERMINAL HYDROLASE"/>
    <property type="match status" value="1"/>
</dbReference>
<feature type="domain" description="MYND-type" evidence="16">
    <location>
        <begin position="108"/>
        <end position="145"/>
    </location>
</feature>
<keyword evidence="9 17" id="KW-0378">Hydrolase</keyword>
<keyword evidence="11" id="KW-0862">Zinc</keyword>
<evidence type="ECO:0000256" key="9">
    <source>
        <dbReference type="ARBA" id="ARBA00022801"/>
    </source>
</evidence>
<dbReference type="InterPro" id="IPR050164">
    <property type="entry name" value="Peptidase_C19"/>
</dbReference>
<evidence type="ECO:0000256" key="12">
    <source>
        <dbReference type="PROSITE-ProRule" id="PRU00134"/>
    </source>
</evidence>
<evidence type="ECO:0000256" key="5">
    <source>
        <dbReference type="ARBA" id="ARBA00022670"/>
    </source>
</evidence>
<comment type="similarity">
    <text evidence="2">Belongs to the PIH1 family.</text>
</comment>
<evidence type="ECO:0000313" key="17">
    <source>
        <dbReference type="EMBL" id="WZN64589.1"/>
    </source>
</evidence>
<proteinExistence type="inferred from homology"/>
<feature type="compositionally biased region" description="Basic and acidic residues" evidence="13">
    <location>
        <begin position="594"/>
        <end position="605"/>
    </location>
</feature>
<dbReference type="Pfam" id="PF00443">
    <property type="entry name" value="UCH"/>
    <property type="match status" value="1"/>
</dbReference>
<dbReference type="EMBL" id="CP151510">
    <property type="protein sequence ID" value="WZN64589.1"/>
    <property type="molecule type" value="Genomic_DNA"/>
</dbReference>
<reference evidence="17 18" key="1">
    <citation type="submission" date="2024-03" db="EMBL/GenBank/DDBJ databases">
        <title>Complete genome sequence of the green alga Chloropicon roscoffensis RCC1871.</title>
        <authorList>
            <person name="Lemieux C."/>
            <person name="Pombert J.-F."/>
            <person name="Otis C."/>
            <person name="Turmel M."/>
        </authorList>
    </citation>
    <scope>NUCLEOTIDE SEQUENCE [LARGE SCALE GENOMIC DNA]</scope>
    <source>
        <strain evidence="17 18">RCC1871</strain>
    </source>
</reference>
<comment type="catalytic activity">
    <reaction evidence="1">
        <text>Thiol-dependent hydrolysis of ester, thioester, amide, peptide and isopeptide bonds formed by the C-terminal Gly of ubiquitin (a 76-residue protein attached to proteins as an intracellular targeting signal).</text>
        <dbReference type="EC" id="3.4.19.12"/>
    </reaction>
</comment>
<dbReference type="GO" id="GO:0016579">
    <property type="term" value="P:protein deubiquitination"/>
    <property type="evidence" value="ECO:0007669"/>
    <property type="project" value="InterPro"/>
</dbReference>
<dbReference type="PANTHER" id="PTHR24006:SF758">
    <property type="entry name" value="UBIQUITIN CARBOXYL-TERMINAL HYDROLASE 36"/>
    <property type="match status" value="1"/>
</dbReference>
<keyword evidence="7 12" id="KW-0863">Zinc-finger</keyword>
<dbReference type="Proteomes" id="UP001472866">
    <property type="component" value="Chromosome 10"/>
</dbReference>
<accession>A0AAX4PEE7</accession>
<dbReference type="PROSITE" id="PS50865">
    <property type="entry name" value="ZF_MYND_2"/>
    <property type="match status" value="1"/>
</dbReference>
<evidence type="ECO:0000256" key="11">
    <source>
        <dbReference type="ARBA" id="ARBA00022833"/>
    </source>
</evidence>
<keyword evidence="8" id="KW-0833">Ubl conjugation pathway</keyword>
<feature type="compositionally biased region" description="Basic and acidic residues" evidence="13">
    <location>
        <begin position="539"/>
        <end position="581"/>
    </location>
</feature>
<gene>
    <name evidence="17" type="ORF">HKI87_10g61460</name>
</gene>
<evidence type="ECO:0000256" key="1">
    <source>
        <dbReference type="ARBA" id="ARBA00000707"/>
    </source>
</evidence>
<dbReference type="EC" id="3.4.19.12" evidence="4"/>
<dbReference type="AlphaFoldDB" id="A0AAX4PEE7"/>
<evidence type="ECO:0000256" key="10">
    <source>
        <dbReference type="ARBA" id="ARBA00022807"/>
    </source>
</evidence>
<dbReference type="GO" id="GO:0008270">
    <property type="term" value="F:zinc ion binding"/>
    <property type="evidence" value="ECO:0007669"/>
    <property type="project" value="UniProtKB-KW"/>
</dbReference>
<evidence type="ECO:0000259" key="15">
    <source>
        <dbReference type="PROSITE" id="PS50235"/>
    </source>
</evidence>
<keyword evidence="6" id="KW-0479">Metal-binding</keyword>
<evidence type="ECO:0000256" key="8">
    <source>
        <dbReference type="ARBA" id="ARBA00022786"/>
    </source>
</evidence>
<keyword evidence="10" id="KW-0788">Thiol protease</keyword>
<keyword evidence="18" id="KW-1185">Reference proteome</keyword>
<evidence type="ECO:0000256" key="2">
    <source>
        <dbReference type="ARBA" id="ARBA00008511"/>
    </source>
</evidence>
<dbReference type="GO" id="GO:0006508">
    <property type="term" value="P:proteolysis"/>
    <property type="evidence" value="ECO:0007669"/>
    <property type="project" value="UniProtKB-KW"/>
</dbReference>
<dbReference type="InterPro" id="IPR002893">
    <property type="entry name" value="Znf_MYND"/>
</dbReference>
<evidence type="ECO:0000259" key="16">
    <source>
        <dbReference type="PROSITE" id="PS50865"/>
    </source>
</evidence>
<feature type="compositionally biased region" description="Polar residues" evidence="13">
    <location>
        <begin position="156"/>
        <end position="181"/>
    </location>
</feature>
<evidence type="ECO:0000256" key="13">
    <source>
        <dbReference type="SAM" id="MobiDB-lite"/>
    </source>
</evidence>
<dbReference type="Gene3D" id="3.90.70.10">
    <property type="entry name" value="Cysteine proteinases"/>
    <property type="match status" value="1"/>
</dbReference>
<dbReference type="SUPFAM" id="SSF54001">
    <property type="entry name" value="Cysteine proteinases"/>
    <property type="match status" value="1"/>
</dbReference>
<dbReference type="InterPro" id="IPR001394">
    <property type="entry name" value="Peptidase_C19_UCH"/>
</dbReference>
<dbReference type="GO" id="GO:0005634">
    <property type="term" value="C:nucleus"/>
    <property type="evidence" value="ECO:0007669"/>
    <property type="project" value="TreeGrafter"/>
</dbReference>
<evidence type="ECO:0000256" key="14">
    <source>
        <dbReference type="SAM" id="Phobius"/>
    </source>
</evidence>
<dbReference type="Pfam" id="PF18201">
    <property type="entry name" value="PIH1_CS"/>
    <property type="match status" value="1"/>
</dbReference>
<evidence type="ECO:0000256" key="4">
    <source>
        <dbReference type="ARBA" id="ARBA00012759"/>
    </source>
</evidence>
<comment type="similarity">
    <text evidence="3">Belongs to the peptidase C19 family.</text>
</comment>
<feature type="compositionally biased region" description="Polar residues" evidence="13">
    <location>
        <begin position="73"/>
        <end position="86"/>
    </location>
</feature>
<dbReference type="InterPro" id="IPR041442">
    <property type="entry name" value="PIH1D1/2/3_CS-like"/>
</dbReference>
<name>A0AAX4PEE7_9CHLO</name>
<dbReference type="Pfam" id="PF01753">
    <property type="entry name" value="zf-MYND"/>
    <property type="match status" value="1"/>
</dbReference>
<dbReference type="SUPFAM" id="SSF144232">
    <property type="entry name" value="HIT/MYND zinc finger-like"/>
    <property type="match status" value="1"/>
</dbReference>
<dbReference type="PROSITE" id="PS50235">
    <property type="entry name" value="USP_3"/>
    <property type="match status" value="1"/>
</dbReference>
<evidence type="ECO:0000256" key="6">
    <source>
        <dbReference type="ARBA" id="ARBA00022723"/>
    </source>
</evidence>
<evidence type="ECO:0000256" key="3">
    <source>
        <dbReference type="ARBA" id="ARBA00009085"/>
    </source>
</evidence>
<evidence type="ECO:0000256" key="7">
    <source>
        <dbReference type="ARBA" id="ARBA00022771"/>
    </source>
</evidence>
<keyword evidence="14" id="KW-1133">Transmembrane helix</keyword>
<organism evidence="17 18">
    <name type="scientific">Chloropicon roscoffensis</name>
    <dbReference type="NCBI Taxonomy" id="1461544"/>
    <lineage>
        <taxon>Eukaryota</taxon>
        <taxon>Viridiplantae</taxon>
        <taxon>Chlorophyta</taxon>
        <taxon>Chloropicophyceae</taxon>
        <taxon>Chloropicales</taxon>
        <taxon>Chloropicaceae</taxon>
        <taxon>Chloropicon</taxon>
    </lineage>
</organism>
<feature type="region of interest" description="Disordered" evidence="13">
    <location>
        <begin position="63"/>
        <end position="99"/>
    </location>
</feature>
<dbReference type="InterPro" id="IPR038765">
    <property type="entry name" value="Papain-like_cys_pep_sf"/>
</dbReference>
<dbReference type="InterPro" id="IPR028889">
    <property type="entry name" value="USP"/>
</dbReference>
<protein>
    <recommendedName>
        <fullName evidence="4">ubiquitinyl hydrolase 1</fullName>
        <ecNumber evidence="4">3.4.19.12</ecNumber>
    </recommendedName>
</protein>
<feature type="transmembrane region" description="Helical" evidence="14">
    <location>
        <begin position="16"/>
        <end position="37"/>
    </location>
</feature>
<sequence length="671" mass="74936">MFSAAAGAWQRENENVFPLLFLFAFLLASILSSFVLLSRRFGPRKPRLRHHRPHRSPVGRVMTTQPELIRSQPGGNKTSVSSTASASLRRPAKTEKAKTSRPEYVCGRADCGKKAKLRCSRCKMVRYCTTACQAADWEAGHKNICRVNGAAVSPARSPSRQRGSSASKRGDTVASSTSSSDEGVLLKPKKVLLPFDDFRKLWKSSRAPDDSESENDSPSAPIGLRNVGNSCFANSVTQCLLHMEPFANYFLRGMSHAESGECSKAGEWCPICETEDLVRGYYGCGNKVFSPRSFLENIEEIGAHFIFGDQEDAHDFLVEWLDSIQVVMAKEAAISEGRKKLDQRSEETSLIWQIFGGYTRGEVRCECGFVSKTFQGFLTLELQISHGIRSLEGALDAYTESEELSGDNQYKCDHCKRKRDAEVSSVLEIGPNVLMIALKRFSYFGFGKINTQVSFPETLDLSPYMAEDSEDREDLGYSLHAVIVHISRFSSAGHYIAFVKKGDQWFKCDDSSITPVDVGTVLRQNVYMLMYRRDKIKDHTTKGGEKETVARDSMEEEASTKSEESSDTRVEVETERHAGEQKDDEEQASSAARVPEHTLETTSDSRLKLEVKLPEVASQKEIDLRLSKSRIICAVEGKYNLDLDVTLATSMPIKCRFVKKTKTLKLLLELA</sequence>
<evidence type="ECO:0000313" key="18">
    <source>
        <dbReference type="Proteomes" id="UP001472866"/>
    </source>
</evidence>
<keyword evidence="5" id="KW-0645">Protease</keyword>
<dbReference type="GO" id="GO:0004843">
    <property type="term" value="F:cysteine-type deubiquitinase activity"/>
    <property type="evidence" value="ECO:0007669"/>
    <property type="project" value="UniProtKB-EC"/>
</dbReference>
<feature type="domain" description="USP" evidence="15">
    <location>
        <begin position="222"/>
        <end position="534"/>
    </location>
</feature>
<dbReference type="Gene3D" id="6.10.140.2220">
    <property type="match status" value="1"/>
</dbReference>
<keyword evidence="14" id="KW-0812">Transmembrane</keyword>
<feature type="region of interest" description="Disordered" evidence="13">
    <location>
        <begin position="151"/>
        <end position="181"/>
    </location>
</feature>
<keyword evidence="14" id="KW-0472">Membrane</keyword>
<dbReference type="GO" id="GO:0005829">
    <property type="term" value="C:cytosol"/>
    <property type="evidence" value="ECO:0007669"/>
    <property type="project" value="TreeGrafter"/>
</dbReference>